<name>A0A9J6C5F8_POLVA</name>
<dbReference type="InterPro" id="IPR012677">
    <property type="entry name" value="Nucleotide-bd_a/b_plait_sf"/>
</dbReference>
<dbReference type="GO" id="GO:0003723">
    <property type="term" value="F:RNA binding"/>
    <property type="evidence" value="ECO:0007669"/>
    <property type="project" value="UniProtKB-UniRule"/>
</dbReference>
<organism evidence="5 6">
    <name type="scientific">Polypedilum vanderplanki</name>
    <name type="common">Sleeping chironomid midge</name>
    <dbReference type="NCBI Taxonomy" id="319348"/>
    <lineage>
        <taxon>Eukaryota</taxon>
        <taxon>Metazoa</taxon>
        <taxon>Ecdysozoa</taxon>
        <taxon>Arthropoda</taxon>
        <taxon>Hexapoda</taxon>
        <taxon>Insecta</taxon>
        <taxon>Pterygota</taxon>
        <taxon>Neoptera</taxon>
        <taxon>Endopterygota</taxon>
        <taxon>Diptera</taxon>
        <taxon>Nematocera</taxon>
        <taxon>Chironomoidea</taxon>
        <taxon>Chironomidae</taxon>
        <taxon>Chironominae</taxon>
        <taxon>Polypedilum</taxon>
        <taxon>Polypedilum</taxon>
    </lineage>
</organism>
<dbReference type="FunFam" id="3.30.70.330:FF:000431">
    <property type="entry name" value="Heterogeneous nuclear ribonucleoprotein C"/>
    <property type="match status" value="1"/>
</dbReference>
<protein>
    <recommendedName>
        <fullName evidence="4">RRM domain-containing protein</fullName>
    </recommendedName>
</protein>
<feature type="compositionally biased region" description="Low complexity" evidence="3">
    <location>
        <begin position="437"/>
        <end position="454"/>
    </location>
</feature>
<feature type="region of interest" description="Disordered" evidence="3">
    <location>
        <begin position="346"/>
        <end position="385"/>
    </location>
</feature>
<dbReference type="PANTHER" id="PTHR13968:SF26">
    <property type="entry name" value="RRM DOMAIN-CONTAINING PROTEIN"/>
    <property type="match status" value="1"/>
</dbReference>
<reference evidence="5" key="1">
    <citation type="submission" date="2021-03" db="EMBL/GenBank/DDBJ databases">
        <title>Chromosome level genome of the anhydrobiotic midge Polypedilum vanderplanki.</title>
        <authorList>
            <person name="Yoshida Y."/>
            <person name="Kikawada T."/>
            <person name="Gusev O."/>
        </authorList>
    </citation>
    <scope>NUCLEOTIDE SEQUENCE</scope>
    <source>
        <strain evidence="5">NIAS01</strain>
        <tissue evidence="5">Whole body or cell culture</tissue>
    </source>
</reference>
<dbReference type="InterPro" id="IPR013087">
    <property type="entry name" value="Znf_C2H2_type"/>
</dbReference>
<accession>A0A9J6C5F8</accession>
<sequence length="502" mass="55064">MSKLSNQTNSQDPQAVNSRVFVGNLNTFQCSKTDVERMFQRYGRLAGISMHKGYAFVQFTNPFDARNACHGEDGRTVLSQVLDVNMVAEPKVSVLLAGNTLAHQTGRKRQNTTKTGNDWDYYYDSYYASTLFPQATPQPRAVKRQRLMTPTSTRPGLALATPQAQMVLQPQTQQQQIVAANKLTSAAANSLLQLQQQQQHILLANGNSVVSLCNSIQNQNYGNVGNTVNANGSKTNGNDNNENGNQTTNSTNNQFKIYSNPDILICGNCREMFSELSDLLDHKRSYCKLRFTCKCQDQLPTIINKNLYPSSKLLCVVCKDSFIHPWDLMVHAQAAHMVNIYEIGESDEEDDSANNNSDGNGNKLDKANGESHNNTSNGFNGTTQNDIEMEENDKKNDHSSSSSTNELLLNESSTDNELIINTNGHDIGSMNGKLSADLSPNDLMLSSSSRSTSPSDKENGMDSPPRACIMTTLSINTNTTNPNLANAITLSLSSNSAPMSTQ</sequence>
<dbReference type="GO" id="GO:0005634">
    <property type="term" value="C:nucleus"/>
    <property type="evidence" value="ECO:0007669"/>
    <property type="project" value="TreeGrafter"/>
</dbReference>
<comment type="caution">
    <text evidence="5">The sequence shown here is derived from an EMBL/GenBank/DDBJ whole genome shotgun (WGS) entry which is preliminary data.</text>
</comment>
<proteinExistence type="predicted"/>
<evidence type="ECO:0000256" key="2">
    <source>
        <dbReference type="PROSITE-ProRule" id="PRU00176"/>
    </source>
</evidence>
<dbReference type="PROSITE" id="PS00028">
    <property type="entry name" value="ZINC_FINGER_C2H2_1"/>
    <property type="match status" value="1"/>
</dbReference>
<evidence type="ECO:0000313" key="5">
    <source>
        <dbReference type="EMBL" id="KAG5677258.1"/>
    </source>
</evidence>
<keyword evidence="1 2" id="KW-0694">RNA-binding</keyword>
<dbReference type="SUPFAM" id="SSF54928">
    <property type="entry name" value="RNA-binding domain, RBD"/>
    <property type="match status" value="1"/>
</dbReference>
<dbReference type="InterPro" id="IPR035979">
    <property type="entry name" value="RBD_domain_sf"/>
</dbReference>
<dbReference type="InterPro" id="IPR051186">
    <property type="entry name" value="RRM_HNRPC/RALY_subfam"/>
</dbReference>
<dbReference type="PROSITE" id="PS50102">
    <property type="entry name" value="RRM"/>
    <property type="match status" value="1"/>
</dbReference>
<feature type="compositionally biased region" description="Low complexity" evidence="3">
    <location>
        <begin position="229"/>
        <end position="250"/>
    </location>
</feature>
<feature type="compositionally biased region" description="Low complexity" evidence="3">
    <location>
        <begin position="353"/>
        <end position="362"/>
    </location>
</feature>
<feature type="region of interest" description="Disordered" evidence="3">
    <location>
        <begin position="228"/>
        <end position="250"/>
    </location>
</feature>
<dbReference type="PANTHER" id="PTHR13968">
    <property type="entry name" value="HETEROGENEOUS NUCLEAR RIBONUCLEOPROTEIN"/>
    <property type="match status" value="1"/>
</dbReference>
<dbReference type="CDD" id="cd12341">
    <property type="entry name" value="RRM_hnRNPC_like"/>
    <property type="match status" value="1"/>
</dbReference>
<dbReference type="Proteomes" id="UP001107558">
    <property type="component" value="Chromosome 2"/>
</dbReference>
<dbReference type="Pfam" id="PF00076">
    <property type="entry name" value="RRM_1"/>
    <property type="match status" value="1"/>
</dbReference>
<evidence type="ECO:0000256" key="1">
    <source>
        <dbReference type="ARBA" id="ARBA00022884"/>
    </source>
</evidence>
<keyword evidence="6" id="KW-1185">Reference proteome</keyword>
<feature type="domain" description="RRM" evidence="4">
    <location>
        <begin position="18"/>
        <end position="89"/>
    </location>
</feature>
<dbReference type="AlphaFoldDB" id="A0A9J6C5F8"/>
<dbReference type="EMBL" id="JADBJN010000002">
    <property type="protein sequence ID" value="KAG5677258.1"/>
    <property type="molecule type" value="Genomic_DNA"/>
</dbReference>
<evidence type="ECO:0000313" key="6">
    <source>
        <dbReference type="Proteomes" id="UP001107558"/>
    </source>
</evidence>
<gene>
    <name evidence="5" type="ORF">PVAND_007029</name>
</gene>
<evidence type="ECO:0000256" key="3">
    <source>
        <dbReference type="SAM" id="MobiDB-lite"/>
    </source>
</evidence>
<dbReference type="OrthoDB" id="6730379at2759"/>
<feature type="region of interest" description="Disordered" evidence="3">
    <location>
        <begin position="431"/>
        <end position="466"/>
    </location>
</feature>
<dbReference type="SMART" id="SM00360">
    <property type="entry name" value="RRM"/>
    <property type="match status" value="1"/>
</dbReference>
<dbReference type="Gene3D" id="3.30.70.330">
    <property type="match status" value="1"/>
</dbReference>
<feature type="compositionally biased region" description="Polar residues" evidence="3">
    <location>
        <begin position="370"/>
        <end position="385"/>
    </location>
</feature>
<dbReference type="InterPro" id="IPR000504">
    <property type="entry name" value="RRM_dom"/>
</dbReference>
<evidence type="ECO:0000259" key="4">
    <source>
        <dbReference type="PROSITE" id="PS50102"/>
    </source>
</evidence>